<dbReference type="InterPro" id="IPR036388">
    <property type="entry name" value="WH-like_DNA-bd_sf"/>
</dbReference>
<dbReference type="GO" id="GO:0006508">
    <property type="term" value="P:proteolysis"/>
    <property type="evidence" value="ECO:0007669"/>
    <property type="project" value="InterPro"/>
</dbReference>
<dbReference type="Pfam" id="PF01726">
    <property type="entry name" value="LexA_DNA_bind"/>
    <property type="match status" value="1"/>
</dbReference>
<dbReference type="GO" id="GO:0003677">
    <property type="term" value="F:DNA binding"/>
    <property type="evidence" value="ECO:0007669"/>
    <property type="project" value="UniProtKB-UniRule"/>
</dbReference>
<evidence type="ECO:0000259" key="14">
    <source>
        <dbReference type="Pfam" id="PF00717"/>
    </source>
</evidence>
<accession>A0A8J6NYA0</accession>
<feature type="active site" description="For autocatalytic cleavage activity" evidence="12">
    <location>
        <position position="123"/>
    </location>
</feature>
<dbReference type="InterPro" id="IPR006197">
    <property type="entry name" value="Peptidase_S24_LexA"/>
</dbReference>
<dbReference type="PANTHER" id="PTHR33516:SF2">
    <property type="entry name" value="LEXA REPRESSOR-RELATED"/>
    <property type="match status" value="1"/>
</dbReference>
<keyword evidence="9 12" id="KW-0804">Transcription</keyword>
<keyword evidence="7 12" id="KW-0805">Transcription regulation</keyword>
<dbReference type="Pfam" id="PF00717">
    <property type="entry name" value="Peptidase_S24"/>
    <property type="match status" value="1"/>
</dbReference>
<dbReference type="InterPro" id="IPR036286">
    <property type="entry name" value="LexA/Signal_pep-like_sf"/>
</dbReference>
<keyword evidence="11 12" id="KW-0742">SOS response</keyword>
<keyword evidence="5 12" id="KW-0378">Hydrolase</keyword>
<keyword evidence="6 12" id="KW-0068">Autocatalytic cleavage</keyword>
<dbReference type="NCBIfam" id="TIGR00498">
    <property type="entry name" value="lexA"/>
    <property type="match status" value="1"/>
</dbReference>
<dbReference type="Proteomes" id="UP000654401">
    <property type="component" value="Unassembled WGS sequence"/>
</dbReference>
<evidence type="ECO:0000256" key="2">
    <source>
        <dbReference type="ARBA" id="ARBA00022491"/>
    </source>
</evidence>
<dbReference type="Gene3D" id="2.10.109.10">
    <property type="entry name" value="Umud Fragment, subunit A"/>
    <property type="match status" value="1"/>
</dbReference>
<protein>
    <recommendedName>
        <fullName evidence="12">LexA repressor</fullName>
        <ecNumber evidence="12">3.4.21.88</ecNumber>
    </recommendedName>
</protein>
<keyword evidence="10 12" id="KW-0234">DNA repair</keyword>
<comment type="similarity">
    <text evidence="1 12 13">Belongs to the peptidase S24 family.</text>
</comment>
<dbReference type="GO" id="GO:0004252">
    <property type="term" value="F:serine-type endopeptidase activity"/>
    <property type="evidence" value="ECO:0007669"/>
    <property type="project" value="UniProtKB-UniRule"/>
</dbReference>
<dbReference type="GO" id="GO:0006281">
    <property type="term" value="P:DNA repair"/>
    <property type="evidence" value="ECO:0007669"/>
    <property type="project" value="UniProtKB-UniRule"/>
</dbReference>
<feature type="domain" description="Peptidase S24/S26A/S26B/S26C" evidence="14">
    <location>
        <begin position="82"/>
        <end position="196"/>
    </location>
</feature>
<dbReference type="InterPro" id="IPR039418">
    <property type="entry name" value="LexA-like"/>
</dbReference>
<comment type="caution">
    <text evidence="16">The sequence shown here is derived from an EMBL/GenBank/DDBJ whole genome shotgun (WGS) entry which is preliminary data.</text>
</comment>
<evidence type="ECO:0000256" key="13">
    <source>
        <dbReference type="RuleBase" id="RU003991"/>
    </source>
</evidence>
<dbReference type="EC" id="3.4.21.88" evidence="12"/>
<evidence type="ECO:0000313" key="17">
    <source>
        <dbReference type="Proteomes" id="UP000654401"/>
    </source>
</evidence>
<dbReference type="SUPFAM" id="SSF46785">
    <property type="entry name" value="Winged helix' DNA-binding domain"/>
    <property type="match status" value="1"/>
</dbReference>
<dbReference type="FunFam" id="2.10.109.10:FF:000001">
    <property type="entry name" value="LexA repressor"/>
    <property type="match status" value="1"/>
</dbReference>
<comment type="catalytic activity">
    <reaction evidence="12">
        <text>Hydrolysis of Ala-|-Gly bond in repressor LexA.</text>
        <dbReference type="EC" id="3.4.21.88"/>
    </reaction>
</comment>
<dbReference type="GO" id="GO:0009432">
    <property type="term" value="P:SOS response"/>
    <property type="evidence" value="ECO:0007669"/>
    <property type="project" value="UniProtKB-UniRule"/>
</dbReference>
<evidence type="ECO:0000256" key="1">
    <source>
        <dbReference type="ARBA" id="ARBA00007484"/>
    </source>
</evidence>
<name>A0A8J6NYA0_9GAMM</name>
<dbReference type="InterPro" id="IPR006199">
    <property type="entry name" value="LexA_DNA-bd_dom"/>
</dbReference>
<dbReference type="GO" id="GO:0006260">
    <property type="term" value="P:DNA replication"/>
    <property type="evidence" value="ECO:0007669"/>
    <property type="project" value="UniProtKB-UniRule"/>
</dbReference>
<evidence type="ECO:0000256" key="3">
    <source>
        <dbReference type="ARBA" id="ARBA00022705"/>
    </source>
</evidence>
<dbReference type="Gene3D" id="1.10.10.10">
    <property type="entry name" value="Winged helix-like DNA-binding domain superfamily/Winged helix DNA-binding domain"/>
    <property type="match status" value="1"/>
</dbReference>
<dbReference type="PRINTS" id="PR00726">
    <property type="entry name" value="LEXASERPTASE"/>
</dbReference>
<dbReference type="AlphaFoldDB" id="A0A8J6NYA0"/>
<comment type="function">
    <text evidence="12">Represses a number of genes involved in the response to DNA damage (SOS response), including recA and lexA. In the presence of single-stranded DNA, RecA interacts with LexA causing an autocatalytic cleavage which disrupts the DNA-binding part of LexA, leading to derepression of the SOS regulon and eventually DNA repair.</text>
</comment>
<dbReference type="InterPro" id="IPR036390">
    <property type="entry name" value="WH_DNA-bd_sf"/>
</dbReference>
<dbReference type="HAMAP" id="MF_00015">
    <property type="entry name" value="LexA"/>
    <property type="match status" value="1"/>
</dbReference>
<feature type="DNA-binding region" description="H-T-H motif" evidence="12">
    <location>
        <begin position="29"/>
        <end position="49"/>
    </location>
</feature>
<dbReference type="SUPFAM" id="SSF51306">
    <property type="entry name" value="LexA/Signal peptidase"/>
    <property type="match status" value="1"/>
</dbReference>
<evidence type="ECO:0000256" key="8">
    <source>
        <dbReference type="ARBA" id="ARBA00023125"/>
    </source>
</evidence>
<keyword evidence="8 12" id="KW-0238">DNA-binding</keyword>
<dbReference type="InterPro" id="IPR015927">
    <property type="entry name" value="Peptidase_S24_S26A/B/C"/>
</dbReference>
<dbReference type="PANTHER" id="PTHR33516">
    <property type="entry name" value="LEXA REPRESSOR"/>
    <property type="match status" value="1"/>
</dbReference>
<reference evidence="16 17" key="1">
    <citation type="submission" date="2020-08" db="EMBL/GenBank/DDBJ databases">
        <title>Bridging the membrane lipid divide: bacteria of the FCB group superphylum have the potential to synthesize archaeal ether lipids.</title>
        <authorList>
            <person name="Villanueva L."/>
            <person name="Von Meijenfeldt F.A.B."/>
            <person name="Westbye A.B."/>
            <person name="Yadav S."/>
            <person name="Hopmans E.C."/>
            <person name="Dutilh B.E."/>
            <person name="Sinninghe Damste J.S."/>
        </authorList>
    </citation>
    <scope>NUCLEOTIDE SEQUENCE [LARGE SCALE GENOMIC DNA]</scope>
    <source>
        <strain evidence="16">NIOZ-UU100</strain>
    </source>
</reference>
<feature type="active site" description="For autocatalytic cleavage activity" evidence="12">
    <location>
        <position position="161"/>
    </location>
</feature>
<dbReference type="InterPro" id="IPR006200">
    <property type="entry name" value="LexA"/>
</dbReference>
<evidence type="ECO:0000259" key="15">
    <source>
        <dbReference type="Pfam" id="PF01726"/>
    </source>
</evidence>
<evidence type="ECO:0000256" key="11">
    <source>
        <dbReference type="ARBA" id="ARBA00023236"/>
    </source>
</evidence>
<organism evidence="16 17">
    <name type="scientific">Candidatus Thiopontia autotrophica</name>
    <dbReference type="NCBI Taxonomy" id="2841688"/>
    <lineage>
        <taxon>Bacteria</taxon>
        <taxon>Pseudomonadati</taxon>
        <taxon>Pseudomonadota</taxon>
        <taxon>Gammaproteobacteria</taxon>
        <taxon>Candidatus Thiopontia</taxon>
    </lineage>
</organism>
<keyword evidence="4 12" id="KW-0227">DNA damage</keyword>
<dbReference type="InterPro" id="IPR050077">
    <property type="entry name" value="LexA_repressor"/>
</dbReference>
<evidence type="ECO:0000313" key="16">
    <source>
        <dbReference type="EMBL" id="MBC8519969.1"/>
    </source>
</evidence>
<evidence type="ECO:0000256" key="4">
    <source>
        <dbReference type="ARBA" id="ARBA00022763"/>
    </source>
</evidence>
<evidence type="ECO:0000256" key="12">
    <source>
        <dbReference type="HAMAP-Rule" id="MF_00015"/>
    </source>
</evidence>
<dbReference type="EMBL" id="JACNFK010000030">
    <property type="protein sequence ID" value="MBC8519969.1"/>
    <property type="molecule type" value="Genomic_DNA"/>
</dbReference>
<comment type="subunit">
    <text evidence="12">Homodimer.</text>
</comment>
<feature type="site" description="Cleavage; by autolysis" evidence="12">
    <location>
        <begin position="89"/>
        <end position="90"/>
    </location>
</feature>
<keyword evidence="3 12" id="KW-0235">DNA replication</keyword>
<gene>
    <name evidence="12 16" type="primary">lexA</name>
    <name evidence="16" type="ORF">H8D24_06150</name>
</gene>
<evidence type="ECO:0000256" key="6">
    <source>
        <dbReference type="ARBA" id="ARBA00022813"/>
    </source>
</evidence>
<evidence type="ECO:0000256" key="7">
    <source>
        <dbReference type="ARBA" id="ARBA00023015"/>
    </source>
</evidence>
<evidence type="ECO:0000256" key="10">
    <source>
        <dbReference type="ARBA" id="ARBA00023204"/>
    </source>
</evidence>
<evidence type="ECO:0000256" key="9">
    <source>
        <dbReference type="ARBA" id="ARBA00023163"/>
    </source>
</evidence>
<sequence length="203" mass="22988">MPPITRKQREIYEYLHEHQDEFRDNPPSLDQLCHHLGLKSRGSLHKHIHALIDVNLVEPLEGLHRGIRLTPQQDDHSENELPFVGRIAAGLPIEAIEDVERIEVPEQLRTGNECFVLQVKGESMIDAGILEGDHVIIEKRSSARNGDVVVALIDGEEATLKTIEQHPEQVILHPANSTMEPFTYRPDQVEIQGVLVGQMRSYL</sequence>
<proteinExistence type="inferred from homology"/>
<dbReference type="CDD" id="cd06529">
    <property type="entry name" value="S24_LexA-like"/>
    <property type="match status" value="1"/>
</dbReference>
<dbReference type="GO" id="GO:0045892">
    <property type="term" value="P:negative regulation of DNA-templated transcription"/>
    <property type="evidence" value="ECO:0007669"/>
    <property type="project" value="UniProtKB-UniRule"/>
</dbReference>
<evidence type="ECO:0000256" key="5">
    <source>
        <dbReference type="ARBA" id="ARBA00022801"/>
    </source>
</evidence>
<feature type="domain" description="LexA repressor DNA-binding" evidence="15">
    <location>
        <begin position="1"/>
        <end position="52"/>
    </location>
</feature>
<keyword evidence="2 12" id="KW-0678">Repressor</keyword>